<proteinExistence type="predicted"/>
<dbReference type="InterPro" id="IPR050951">
    <property type="entry name" value="Retrovirus_Pol_polyprotein"/>
</dbReference>
<evidence type="ECO:0000256" key="4">
    <source>
        <dbReference type="ARBA" id="ARBA00022759"/>
    </source>
</evidence>
<accession>A0A484AN36</accession>
<keyword evidence="3" id="KW-0540">Nuclease</keyword>
<gene>
    <name evidence="8" type="ORF">AWZ03_015121</name>
</gene>
<keyword evidence="1" id="KW-0808">Transferase</keyword>
<keyword evidence="2" id="KW-0548">Nucleotidyltransferase</keyword>
<evidence type="ECO:0000256" key="3">
    <source>
        <dbReference type="ARBA" id="ARBA00022722"/>
    </source>
</evidence>
<dbReference type="GO" id="GO:0016787">
    <property type="term" value="F:hydrolase activity"/>
    <property type="evidence" value="ECO:0007669"/>
    <property type="project" value="UniProtKB-KW"/>
</dbReference>
<evidence type="ECO:0000259" key="7">
    <source>
        <dbReference type="Pfam" id="PF17917"/>
    </source>
</evidence>
<dbReference type="SUPFAM" id="SSF56672">
    <property type="entry name" value="DNA/RNA polymerases"/>
    <property type="match status" value="1"/>
</dbReference>
<dbReference type="Proteomes" id="UP000295192">
    <property type="component" value="Unassembled WGS sequence"/>
</dbReference>
<keyword evidence="9" id="KW-1185">Reference proteome</keyword>
<dbReference type="GO" id="GO:0004519">
    <property type="term" value="F:endonuclease activity"/>
    <property type="evidence" value="ECO:0007669"/>
    <property type="project" value="UniProtKB-KW"/>
</dbReference>
<dbReference type="PANTHER" id="PTHR37984">
    <property type="entry name" value="PROTEIN CBG26694"/>
    <property type="match status" value="1"/>
</dbReference>
<protein>
    <recommendedName>
        <fullName evidence="7">Reverse transcriptase RNase H-like domain-containing protein</fullName>
    </recommendedName>
</protein>
<keyword evidence="5" id="KW-0378">Hydrolase</keyword>
<evidence type="ECO:0000256" key="2">
    <source>
        <dbReference type="ARBA" id="ARBA00022695"/>
    </source>
</evidence>
<dbReference type="EMBL" id="LSRL02003463">
    <property type="protein sequence ID" value="TDG38457.1"/>
    <property type="molecule type" value="Genomic_DNA"/>
</dbReference>
<keyword evidence="6" id="KW-0695">RNA-directed DNA polymerase</keyword>
<evidence type="ECO:0000256" key="6">
    <source>
        <dbReference type="ARBA" id="ARBA00022918"/>
    </source>
</evidence>
<dbReference type="CDD" id="cd09274">
    <property type="entry name" value="RNase_HI_RT_Ty3"/>
    <property type="match status" value="1"/>
</dbReference>
<feature type="domain" description="Reverse transcriptase RNase H-like" evidence="7">
    <location>
        <begin position="1"/>
        <end position="42"/>
    </location>
</feature>
<dbReference type="AlphaFoldDB" id="A0A484AN36"/>
<keyword evidence="4" id="KW-0255">Endonuclease</keyword>
<organism evidence="8 9">
    <name type="scientific">Drosophila navojoa</name>
    <name type="common">Fruit fly</name>
    <dbReference type="NCBI Taxonomy" id="7232"/>
    <lineage>
        <taxon>Eukaryota</taxon>
        <taxon>Metazoa</taxon>
        <taxon>Ecdysozoa</taxon>
        <taxon>Arthropoda</taxon>
        <taxon>Hexapoda</taxon>
        <taxon>Insecta</taxon>
        <taxon>Pterygota</taxon>
        <taxon>Neoptera</taxon>
        <taxon>Endopterygota</taxon>
        <taxon>Diptera</taxon>
        <taxon>Brachycera</taxon>
        <taxon>Muscomorpha</taxon>
        <taxon>Ephydroidea</taxon>
        <taxon>Drosophilidae</taxon>
        <taxon>Drosophila</taxon>
    </lineage>
</organism>
<dbReference type="STRING" id="7232.A0A484AN36"/>
<evidence type="ECO:0000256" key="1">
    <source>
        <dbReference type="ARBA" id="ARBA00022679"/>
    </source>
</evidence>
<dbReference type="GO" id="GO:0003964">
    <property type="term" value="F:RNA-directed DNA polymerase activity"/>
    <property type="evidence" value="ECO:0007669"/>
    <property type="project" value="UniProtKB-KW"/>
</dbReference>
<dbReference type="InterPro" id="IPR043502">
    <property type="entry name" value="DNA/RNA_pol_sf"/>
</dbReference>
<dbReference type="PANTHER" id="PTHR37984:SF5">
    <property type="entry name" value="PROTEIN NYNRIN-LIKE"/>
    <property type="match status" value="1"/>
</dbReference>
<comment type="caution">
    <text evidence="8">The sequence shown here is derived from an EMBL/GenBank/DDBJ whole genome shotgun (WGS) entry which is preliminary data.</text>
</comment>
<name>A0A484AN36_DRONA</name>
<dbReference type="OMA" id="QPCAYLE"/>
<dbReference type="InterPro" id="IPR041373">
    <property type="entry name" value="RT_RNaseH"/>
</dbReference>
<reference evidence="8 9" key="1">
    <citation type="journal article" date="2019" name="J. Hered.">
        <title>An Improved Genome Assembly for Drosophila navojoa, the Basal Species in the mojavensis Cluster.</title>
        <authorList>
            <person name="Vanderlinde T."/>
            <person name="Dupim E.G."/>
            <person name="Nazario-Yepiz N.O."/>
            <person name="Carvalho A.B."/>
        </authorList>
    </citation>
    <scope>NUCLEOTIDE SEQUENCE [LARGE SCALE GENOMIC DNA]</scope>
    <source>
        <strain evidence="8">Navoj_Jal97</strain>
        <tissue evidence="8">Whole organism</tissue>
    </source>
</reference>
<evidence type="ECO:0000313" key="9">
    <source>
        <dbReference type="Proteomes" id="UP000295192"/>
    </source>
</evidence>
<evidence type="ECO:0000313" key="8">
    <source>
        <dbReference type="EMBL" id="TDG38457.1"/>
    </source>
</evidence>
<sequence>MRCYLEGYRFDVVTDHLALKWLNSIESLTGRIARWRLELQKYQFDIRYRRGSINVVADALSRQPLGSCQQAVEDDLPCGWIKRMRERIAKEPEKFQVYVEENGQLYRNLGHRIDEEDFIPWKLCSHGCTSRSEEDGSATCAEVLLAGHVSRRRQIREALRNVPEIQMRATKDGRAYAQQAGSGANGGLVRRFRGTITSFQAWKHNVVAVERGGRIRGEIGAQIRRPA</sequence>
<dbReference type="Pfam" id="PF17917">
    <property type="entry name" value="RT_RNaseH"/>
    <property type="match status" value="1"/>
</dbReference>
<evidence type="ECO:0000256" key="5">
    <source>
        <dbReference type="ARBA" id="ARBA00022801"/>
    </source>
</evidence>